<gene>
    <name evidence="2" type="ORF">R6Y95_08930</name>
</gene>
<dbReference type="EMBL" id="CP137641">
    <property type="protein sequence ID" value="WOX55581.1"/>
    <property type="molecule type" value="Genomic_DNA"/>
</dbReference>
<accession>A0ABD8A7S9</accession>
<evidence type="ECO:0000313" key="3">
    <source>
        <dbReference type="Proteomes" id="UP001626603"/>
    </source>
</evidence>
<evidence type="ECO:0000313" key="2">
    <source>
        <dbReference type="EMBL" id="WOX55581.1"/>
    </source>
</evidence>
<protein>
    <recommendedName>
        <fullName evidence="4">DUF58 domain-containing protein</fullName>
    </recommendedName>
</protein>
<evidence type="ECO:0000256" key="1">
    <source>
        <dbReference type="SAM" id="Phobius"/>
    </source>
</evidence>
<sequence length="150" mass="16295">MEKNQRIILVAGGLVTFGLFFIEPFFALIALVCVLALLMSFHIMGDMAAYPLITAELSENAREIVVTNAGTERARNIHVALVPLNVEFDVASLDPDEKSGFSLTSMVSEAKAVVTYENSAGREFSRSYPLSALGAGYDPTEPMFPIFGNK</sequence>
<feature type="transmembrane region" description="Helical" evidence="1">
    <location>
        <begin position="6"/>
        <end position="38"/>
    </location>
</feature>
<keyword evidence="3" id="KW-1185">Reference proteome</keyword>
<keyword evidence="1" id="KW-0812">Transmembrane</keyword>
<name>A0ABD8A7S9_9EURY</name>
<organism evidence="2 3">
    <name type="scientific">Methanoculleus palmolei</name>
    <dbReference type="NCBI Taxonomy" id="72612"/>
    <lineage>
        <taxon>Archaea</taxon>
        <taxon>Methanobacteriati</taxon>
        <taxon>Methanobacteriota</taxon>
        <taxon>Stenosarchaea group</taxon>
        <taxon>Methanomicrobia</taxon>
        <taxon>Methanomicrobiales</taxon>
        <taxon>Methanomicrobiaceae</taxon>
        <taxon>Methanoculleus</taxon>
    </lineage>
</organism>
<evidence type="ECO:0008006" key="4">
    <source>
        <dbReference type="Google" id="ProtNLM"/>
    </source>
</evidence>
<dbReference type="Proteomes" id="UP001626603">
    <property type="component" value="Chromosome"/>
</dbReference>
<keyword evidence="1" id="KW-0472">Membrane</keyword>
<reference evidence="2 3" key="1">
    <citation type="submission" date="2023-10" db="EMBL/GenBank/DDBJ databases">
        <title>The complete genome sequence of Methanoculleus palmolei DSM 4273.</title>
        <authorList>
            <person name="Lai S.-J."/>
            <person name="You Y.-T."/>
            <person name="Chen S.-C."/>
        </authorList>
    </citation>
    <scope>NUCLEOTIDE SEQUENCE [LARGE SCALE GENOMIC DNA]</scope>
    <source>
        <strain evidence="2 3">DSM 4273</strain>
    </source>
</reference>
<keyword evidence="1" id="KW-1133">Transmembrane helix</keyword>
<dbReference type="AlphaFoldDB" id="A0ABD8A7S9"/>
<proteinExistence type="predicted"/>